<dbReference type="EMBL" id="LR797400">
    <property type="protein sequence ID" value="CAB4213482.1"/>
    <property type="molecule type" value="Genomic_DNA"/>
</dbReference>
<feature type="region of interest" description="Disordered" evidence="1">
    <location>
        <begin position="95"/>
        <end position="118"/>
    </location>
</feature>
<feature type="compositionally biased region" description="Basic and acidic residues" evidence="1">
    <location>
        <begin position="95"/>
        <end position="108"/>
    </location>
</feature>
<organism evidence="6">
    <name type="scientific">uncultured Caudovirales phage</name>
    <dbReference type="NCBI Taxonomy" id="2100421"/>
    <lineage>
        <taxon>Viruses</taxon>
        <taxon>Duplodnaviria</taxon>
        <taxon>Heunggongvirae</taxon>
        <taxon>Uroviricota</taxon>
        <taxon>Caudoviricetes</taxon>
        <taxon>Peduoviridae</taxon>
        <taxon>Maltschvirus</taxon>
        <taxon>Maltschvirus maltsch</taxon>
    </lineage>
</organism>
<gene>
    <name evidence="4" type="ORF">UFOVP1094_30</name>
    <name evidence="5" type="ORF">UFOVP1342_30</name>
    <name evidence="6" type="ORF">UFOVP1450_28</name>
    <name evidence="7" type="ORF">UFOVP1539_18</name>
    <name evidence="2" type="ORF">UFOVP297_6</name>
    <name evidence="3" type="ORF">UFOVP917_28</name>
</gene>
<protein>
    <submittedName>
        <fullName evidence="6">Uncharacterized protein</fullName>
    </submittedName>
</protein>
<name>A0A6J5SIG8_9CAUD</name>
<evidence type="ECO:0000313" key="3">
    <source>
        <dbReference type="EMBL" id="CAB4171265.1"/>
    </source>
</evidence>
<evidence type="ECO:0000313" key="5">
    <source>
        <dbReference type="EMBL" id="CAB4200289.1"/>
    </source>
</evidence>
<evidence type="ECO:0000313" key="4">
    <source>
        <dbReference type="EMBL" id="CAB4182914.1"/>
    </source>
</evidence>
<evidence type="ECO:0000313" key="2">
    <source>
        <dbReference type="EMBL" id="CAB4136018.1"/>
    </source>
</evidence>
<sequence length="118" mass="13612">MRMDASKDLAHQDLNPTSIETIACGGAFADVRRALDKWERKTYPNKPKYGYGTGTFCKIEHGPTGKPKQPLTSTQRNARRLARIKRHWDKLPIEEKQRRRAIINERNRANRAKKKGAQ</sequence>
<dbReference type="EMBL" id="LR798381">
    <property type="protein sequence ID" value="CAB5227940.1"/>
    <property type="molecule type" value="Genomic_DNA"/>
</dbReference>
<dbReference type="EMBL" id="LR796310">
    <property type="protein sequence ID" value="CAB4136018.1"/>
    <property type="molecule type" value="Genomic_DNA"/>
</dbReference>
<evidence type="ECO:0000313" key="6">
    <source>
        <dbReference type="EMBL" id="CAB4213482.1"/>
    </source>
</evidence>
<dbReference type="EMBL" id="LR797034">
    <property type="protein sequence ID" value="CAB4182914.1"/>
    <property type="molecule type" value="Genomic_DNA"/>
</dbReference>
<evidence type="ECO:0000256" key="1">
    <source>
        <dbReference type="SAM" id="MobiDB-lite"/>
    </source>
</evidence>
<accession>A0A6J5SIG8</accession>
<evidence type="ECO:0000313" key="7">
    <source>
        <dbReference type="EMBL" id="CAB5227940.1"/>
    </source>
</evidence>
<proteinExistence type="predicted"/>
<reference evidence="6" key="1">
    <citation type="submission" date="2020-05" db="EMBL/GenBank/DDBJ databases">
        <authorList>
            <person name="Chiriac C."/>
            <person name="Salcher M."/>
            <person name="Ghai R."/>
            <person name="Kavagutti S V."/>
        </authorList>
    </citation>
    <scope>NUCLEOTIDE SEQUENCE</scope>
</reference>
<dbReference type="EMBL" id="LR796863">
    <property type="protein sequence ID" value="CAB4171265.1"/>
    <property type="molecule type" value="Genomic_DNA"/>
</dbReference>
<feature type="compositionally biased region" description="Basic residues" evidence="1">
    <location>
        <begin position="109"/>
        <end position="118"/>
    </location>
</feature>
<dbReference type="EMBL" id="LR797297">
    <property type="protein sequence ID" value="CAB4200289.1"/>
    <property type="molecule type" value="Genomic_DNA"/>
</dbReference>